<accession>D5KLC2</accession>
<dbReference type="PANTHER" id="PTHR43685:SF11">
    <property type="entry name" value="GLYCOSYLTRANSFERASE TAGX-RELATED"/>
    <property type="match status" value="1"/>
</dbReference>
<evidence type="ECO:0000259" key="1">
    <source>
        <dbReference type="Pfam" id="PF00535"/>
    </source>
</evidence>
<proteinExistence type="predicted"/>
<reference evidence="2" key="1">
    <citation type="submission" date="2010-01" db="EMBL/GenBank/DDBJ databases">
        <authorList>
            <person name="Gruendike J.M."/>
            <person name="Schupp J."/>
            <person name="Georgia S."/>
            <person name="Currie B."/>
            <person name="Wagner D."/>
            <person name="Keim P."/>
            <person name="Tuanyok A."/>
        </authorList>
    </citation>
    <scope>NUCLEOTIDE SEQUENCE</scope>
    <source>
        <strain evidence="2">MSHR840</strain>
    </source>
</reference>
<evidence type="ECO:0000313" key="2">
    <source>
        <dbReference type="EMBL" id="ADE44319.1"/>
    </source>
</evidence>
<gene>
    <name evidence="2" type="ORF">BURP840_LPSb06</name>
</gene>
<dbReference type="AlphaFoldDB" id="D5KLC2"/>
<dbReference type="GO" id="GO:0016740">
    <property type="term" value="F:transferase activity"/>
    <property type="evidence" value="ECO:0007669"/>
    <property type="project" value="UniProtKB-KW"/>
</dbReference>
<dbReference type="PANTHER" id="PTHR43685">
    <property type="entry name" value="GLYCOSYLTRANSFERASE"/>
    <property type="match status" value="1"/>
</dbReference>
<dbReference type="CAZy" id="GT2">
    <property type="family name" value="Glycosyltransferase Family 2"/>
</dbReference>
<organism evidence="2">
    <name type="scientific">Burkholderia pseudomallei</name>
    <name type="common">Pseudomonas pseudomallei</name>
    <dbReference type="NCBI Taxonomy" id="28450"/>
    <lineage>
        <taxon>Bacteria</taxon>
        <taxon>Pseudomonadati</taxon>
        <taxon>Pseudomonadota</taxon>
        <taxon>Betaproteobacteria</taxon>
        <taxon>Burkholderiales</taxon>
        <taxon>Burkholderiaceae</taxon>
        <taxon>Burkholderia</taxon>
        <taxon>pseudomallei group</taxon>
    </lineage>
</organism>
<dbReference type="EMBL" id="GU574442">
    <property type="protein sequence ID" value="ADE44319.1"/>
    <property type="molecule type" value="Genomic_DNA"/>
</dbReference>
<dbReference type="Gene3D" id="3.90.550.10">
    <property type="entry name" value="Spore Coat Polysaccharide Biosynthesis Protein SpsA, Chain A"/>
    <property type="match status" value="1"/>
</dbReference>
<protein>
    <submittedName>
        <fullName evidence="2">Putative glycosyl transferase</fullName>
    </submittedName>
</protein>
<sequence>MLGCGFKRVSVVVPNYNYERYIGERLRSVFEQTYPIYELIVLDDNSSDGSVRAIREQLANRSVDHRLIVNSVNSGSVFAQWKRGVELARGDYVWIAEADDLAQPEFLATVMAGFEDEHTVLSYCESKQMAESGEIVCEHYRDYVADISDVKWNVSYHGAGADEIAGALAVKNTIPNVSAVVFKRSALDEVLRRHFDEIAQFRVAGDWMVYLRVVSQGMIAFSSDALNLHRRHGSSVTIGGNAEALLKEIRRIQLWVRQHHAIDASVAELADRYMQQLCEQFNVDARVRDELAQ</sequence>
<reference evidence="2" key="2">
    <citation type="journal article" date="2012" name="PLoS Negl. Trop. Dis.">
        <title>The genetic and molecular basis of O-antigenic diversity in Burkholderia pseudomallei lipopolysaccharide.</title>
        <authorList>
            <person name="Tuanyok A."/>
            <person name="Stone J.K."/>
            <person name="Mayo M."/>
            <person name="Kaestli M."/>
            <person name="Gruendike J."/>
            <person name="Georgia S."/>
            <person name="Warrington S."/>
            <person name="Mullins T."/>
            <person name="Allender C.J."/>
            <person name="Wagner D.M."/>
            <person name="Chantratita N."/>
            <person name="Peacock S.J."/>
            <person name="Currie B.J."/>
            <person name="Keim P."/>
        </authorList>
    </citation>
    <scope>NUCLEOTIDE SEQUENCE</scope>
    <source>
        <strain evidence="2">MSHR840</strain>
    </source>
</reference>
<keyword evidence="2" id="KW-0808">Transferase</keyword>
<dbReference type="InterPro" id="IPR001173">
    <property type="entry name" value="Glyco_trans_2-like"/>
</dbReference>
<dbReference type="Pfam" id="PF00535">
    <property type="entry name" value="Glycos_transf_2"/>
    <property type="match status" value="1"/>
</dbReference>
<dbReference type="CDD" id="cd00761">
    <property type="entry name" value="Glyco_tranf_GTA_type"/>
    <property type="match status" value="1"/>
</dbReference>
<name>D5KLC2_BURPE</name>
<dbReference type="InterPro" id="IPR050834">
    <property type="entry name" value="Glycosyltransf_2"/>
</dbReference>
<dbReference type="SUPFAM" id="SSF53448">
    <property type="entry name" value="Nucleotide-diphospho-sugar transferases"/>
    <property type="match status" value="1"/>
</dbReference>
<feature type="domain" description="Glycosyltransferase 2-like" evidence="1">
    <location>
        <begin position="10"/>
        <end position="121"/>
    </location>
</feature>
<dbReference type="InterPro" id="IPR029044">
    <property type="entry name" value="Nucleotide-diphossugar_trans"/>
</dbReference>